<feature type="compositionally biased region" description="Basic and acidic residues" evidence="1">
    <location>
        <begin position="244"/>
        <end position="256"/>
    </location>
</feature>
<reference evidence="3" key="1">
    <citation type="journal article" date="2011" name="Genome Biol.">
        <title>The draft genome of the carcinogenic human liver fluke Clonorchis sinensis.</title>
        <authorList>
            <person name="Wang X."/>
            <person name="Chen W."/>
            <person name="Huang Y."/>
            <person name="Sun J."/>
            <person name="Men J."/>
            <person name="Liu H."/>
            <person name="Luo F."/>
            <person name="Guo L."/>
            <person name="Lv X."/>
            <person name="Deng C."/>
            <person name="Zhou C."/>
            <person name="Fan Y."/>
            <person name="Li X."/>
            <person name="Huang L."/>
            <person name="Hu Y."/>
            <person name="Liang C."/>
            <person name="Hu X."/>
            <person name="Xu J."/>
            <person name="Yu X."/>
        </authorList>
    </citation>
    <scope>NUCLEOTIDE SEQUENCE [LARGE SCALE GENOMIC DNA]</scope>
    <source>
        <strain evidence="3">Henan</strain>
    </source>
</reference>
<feature type="compositionally biased region" description="Polar residues" evidence="1">
    <location>
        <begin position="316"/>
        <end position="328"/>
    </location>
</feature>
<keyword evidence="2" id="KW-1133">Transmembrane helix</keyword>
<evidence type="ECO:0000313" key="4">
    <source>
        <dbReference type="Proteomes" id="UP000008909"/>
    </source>
</evidence>
<sequence length="407" mass="44665">MHAADKKPGHTQDEENQIPDQQSSQTNQEIQEQNAMGDTSKDQSTKEADETIQNQEDWYSAYDITEAQIQQDTTEEERAEALEQPTDQPTLNRLPSELVDQILDQQQDTGATNVEQVSQELVEHILEEQPTDQPTLNRLSSELVDQILDQQQDTGATNVEQVSQELVEHILEEQPTDQPTLNRLSSELVDQILDQKVNADAKNVDQIPNLLFGPNPGDLSLGNSNFDSISNRDAGLAQNAADAPVRDSRGSQKVEDLPNGGDLHQLGGVTESEQYLAGIRAVQGLQLDTSTSPEIASEMQQLPKPPAVQEPGEPNLAQNTELSGTNGLTTISRGNAASSSTAHITTFVCRVANDGEQRPQTQGWYFLVLAVVSPIYASALLVEVVRTFNSSVFRFTMKKSSPKITLK</sequence>
<dbReference type="EMBL" id="DF143315">
    <property type="protein sequence ID" value="GAA52568.1"/>
    <property type="molecule type" value="Genomic_DNA"/>
</dbReference>
<keyword evidence="4" id="KW-1185">Reference proteome</keyword>
<feature type="region of interest" description="Disordered" evidence="1">
    <location>
        <begin position="237"/>
        <end position="266"/>
    </location>
</feature>
<feature type="region of interest" description="Disordered" evidence="1">
    <location>
        <begin position="304"/>
        <end position="328"/>
    </location>
</feature>
<dbReference type="AlphaFoldDB" id="G7YHY5"/>
<evidence type="ECO:0000313" key="3">
    <source>
        <dbReference type="EMBL" id="GAA52568.1"/>
    </source>
</evidence>
<reference key="2">
    <citation type="submission" date="2011-10" db="EMBL/GenBank/DDBJ databases">
        <title>The genome and transcriptome sequence of Clonorchis sinensis provide insights into the carcinogenic liver fluke.</title>
        <authorList>
            <person name="Wang X."/>
            <person name="Huang Y."/>
            <person name="Chen W."/>
            <person name="Liu H."/>
            <person name="Guo L."/>
            <person name="Chen Y."/>
            <person name="Luo F."/>
            <person name="Zhou W."/>
            <person name="Sun J."/>
            <person name="Mao Q."/>
            <person name="Liang P."/>
            <person name="Zhou C."/>
            <person name="Tian Y."/>
            <person name="Men J."/>
            <person name="Lv X."/>
            <person name="Huang L."/>
            <person name="Zhou J."/>
            <person name="Hu Y."/>
            <person name="Li R."/>
            <person name="Zhang F."/>
            <person name="Lei H."/>
            <person name="Li X."/>
            <person name="Hu X."/>
            <person name="Liang C."/>
            <person name="Xu J."/>
            <person name="Wu Z."/>
            <person name="Yu X."/>
        </authorList>
    </citation>
    <scope>NUCLEOTIDE SEQUENCE</scope>
    <source>
        <strain>Henan</strain>
    </source>
</reference>
<keyword evidence="2" id="KW-0812">Transmembrane</keyword>
<name>G7YHY5_CLOSI</name>
<feature type="region of interest" description="Disordered" evidence="1">
    <location>
        <begin position="1"/>
        <end position="93"/>
    </location>
</feature>
<protein>
    <submittedName>
        <fullName evidence="3">Uncharacterized protein</fullName>
    </submittedName>
</protein>
<accession>G7YHY5</accession>
<dbReference type="Proteomes" id="UP000008909">
    <property type="component" value="Unassembled WGS sequence"/>
</dbReference>
<feature type="compositionally biased region" description="Basic and acidic residues" evidence="1">
    <location>
        <begin position="1"/>
        <end position="13"/>
    </location>
</feature>
<keyword evidence="2" id="KW-0472">Membrane</keyword>
<proteinExistence type="predicted"/>
<feature type="transmembrane region" description="Helical" evidence="2">
    <location>
        <begin position="364"/>
        <end position="385"/>
    </location>
</feature>
<feature type="compositionally biased region" description="Basic and acidic residues" evidence="1">
    <location>
        <begin position="39"/>
        <end position="49"/>
    </location>
</feature>
<organism evidence="3 4">
    <name type="scientific">Clonorchis sinensis</name>
    <name type="common">Chinese liver fluke</name>
    <dbReference type="NCBI Taxonomy" id="79923"/>
    <lineage>
        <taxon>Eukaryota</taxon>
        <taxon>Metazoa</taxon>
        <taxon>Spiralia</taxon>
        <taxon>Lophotrochozoa</taxon>
        <taxon>Platyhelminthes</taxon>
        <taxon>Trematoda</taxon>
        <taxon>Digenea</taxon>
        <taxon>Opisthorchiida</taxon>
        <taxon>Opisthorchiata</taxon>
        <taxon>Opisthorchiidae</taxon>
        <taxon>Clonorchis</taxon>
    </lineage>
</organism>
<feature type="compositionally biased region" description="Polar residues" evidence="1">
    <location>
        <begin position="18"/>
        <end position="37"/>
    </location>
</feature>
<gene>
    <name evidence="3" type="ORF">CLF_108366</name>
</gene>
<evidence type="ECO:0000256" key="1">
    <source>
        <dbReference type="SAM" id="MobiDB-lite"/>
    </source>
</evidence>
<evidence type="ECO:0000256" key="2">
    <source>
        <dbReference type="SAM" id="Phobius"/>
    </source>
</evidence>